<dbReference type="Gene3D" id="2.160.20.20">
    <property type="match status" value="1"/>
</dbReference>
<dbReference type="Proteomes" id="UP001205357">
    <property type="component" value="Unassembled WGS sequence"/>
</dbReference>
<dbReference type="Pfam" id="PF03797">
    <property type="entry name" value="Autotransporter"/>
    <property type="match status" value="1"/>
</dbReference>
<name>A0ABT2E6U6_9ENTR</name>
<reference evidence="3 4" key="1">
    <citation type="submission" date="2022-04" db="EMBL/GenBank/DDBJ databases">
        <title>Proposal of a three novel species of Scandinavium, Scandinavium hiltneri, Scandinavium manionii, Scandinavium tedordense.</title>
        <authorList>
            <person name="Maddock D.W."/>
            <person name="Brady C.L."/>
            <person name="Denman S."/>
            <person name="Arnold D."/>
        </authorList>
    </citation>
    <scope>NUCLEOTIDE SEQUENCE [LARGE SCALE GENOMIC DNA]</scope>
    <source>
        <strain evidence="3 4">H11S7</strain>
    </source>
</reference>
<dbReference type="InterPro" id="IPR006315">
    <property type="entry name" value="OM_autotransptr_brl_dom"/>
</dbReference>
<evidence type="ECO:0000313" key="3">
    <source>
        <dbReference type="EMBL" id="MCS2163138.1"/>
    </source>
</evidence>
<feature type="compositionally biased region" description="Acidic residues" evidence="1">
    <location>
        <begin position="678"/>
        <end position="704"/>
    </location>
</feature>
<dbReference type="Pfam" id="PF18883">
    <property type="entry name" value="AC_1"/>
    <property type="match status" value="1"/>
</dbReference>
<accession>A0ABT2E6U6</accession>
<feature type="region of interest" description="Disordered" evidence="1">
    <location>
        <begin position="667"/>
        <end position="726"/>
    </location>
</feature>
<dbReference type="RefSeq" id="WP_258989682.1">
    <property type="nucleotide sequence ID" value="NZ_JALIGE010000076.1"/>
</dbReference>
<evidence type="ECO:0000256" key="1">
    <source>
        <dbReference type="SAM" id="MobiDB-lite"/>
    </source>
</evidence>
<dbReference type="NCBIfam" id="TIGR01414">
    <property type="entry name" value="autotrans_barl"/>
    <property type="match status" value="1"/>
</dbReference>
<protein>
    <submittedName>
        <fullName evidence="3">Autotransporter outer membrane beta-barrel domain-containing protein</fullName>
    </submittedName>
</protein>
<comment type="caution">
    <text evidence="3">The sequence shown here is derived from an EMBL/GenBank/DDBJ whole genome shotgun (WGS) entry which is preliminary data.</text>
</comment>
<dbReference type="PROSITE" id="PS51208">
    <property type="entry name" value="AUTOTRANSPORTER"/>
    <property type="match status" value="1"/>
</dbReference>
<gene>
    <name evidence="3" type="ORF">MUU47_18830</name>
</gene>
<dbReference type="Gene3D" id="2.40.128.130">
    <property type="entry name" value="Autotransporter beta-domain"/>
    <property type="match status" value="1"/>
</dbReference>
<dbReference type="SUPFAM" id="SSF51126">
    <property type="entry name" value="Pectin lyase-like"/>
    <property type="match status" value="1"/>
</dbReference>
<feature type="compositionally biased region" description="Pro residues" evidence="1">
    <location>
        <begin position="705"/>
        <end position="719"/>
    </location>
</feature>
<dbReference type="InterPro" id="IPR005546">
    <property type="entry name" value="Autotransporte_beta"/>
</dbReference>
<dbReference type="InterPro" id="IPR011050">
    <property type="entry name" value="Pectin_lyase_fold/virulence"/>
</dbReference>
<dbReference type="CDD" id="cd01344">
    <property type="entry name" value="PL2_Passenger_AT"/>
    <property type="match status" value="1"/>
</dbReference>
<dbReference type="InterPro" id="IPR036709">
    <property type="entry name" value="Autotransporte_beta_dom_sf"/>
</dbReference>
<keyword evidence="4" id="KW-1185">Reference proteome</keyword>
<dbReference type="PANTHER" id="PTHR12338">
    <property type="entry name" value="AUTOTRANSPORTER"/>
    <property type="match status" value="1"/>
</dbReference>
<dbReference type="SMART" id="SM00869">
    <property type="entry name" value="Autotransporter"/>
    <property type="match status" value="1"/>
</dbReference>
<dbReference type="InterPro" id="IPR043990">
    <property type="entry name" value="AC_1"/>
</dbReference>
<dbReference type="EMBL" id="JALIGE010000076">
    <property type="protein sequence ID" value="MCS2163138.1"/>
    <property type="molecule type" value="Genomic_DNA"/>
</dbReference>
<feature type="domain" description="Autotransporter" evidence="2">
    <location>
        <begin position="752"/>
        <end position="1029"/>
    </location>
</feature>
<evidence type="ECO:0000313" key="4">
    <source>
        <dbReference type="Proteomes" id="UP001205357"/>
    </source>
</evidence>
<sequence length="1029" mass="106386">MTWLSPSGNAVVAGSNGIINADGVTVESAAGGLSTSSTGIINFSNGSVHSNGNYNSTVYASGNSQITITNSELSKTGAGWAAINASGGAQVNVTDGSLDAGGSMAIMADGSNTRVSVTATDPAQKVNISSDISAFAGSAISANNGGRVELDGISLTASAAGGLYAYGGGSSILADHSVIDAAGYAGVWVTGGSFTRKAQATVNNSDISANDIGILVQSNSTVASENTAITVAGMSLTQGYGILSQYTGEFSGKNMHIHTLGDNALGIAALDGGTISVDGGEIITEGQGAYGIYADSGMTSFSHVNVNDTEIITQGNNSYGVFSVRHSATRLDNVDITTEGDASLGMGLDATYGATLTANNVNVTTAGEGAYGVYLANAAQFSLNGGSVNSAGANAYGIYSLLGNDQMITQIDVIDASLSTDNASTIYARGGNVNLTLSNSTLSAANNNNVFEFDDYTEGTTTVSAGSAVVNATNNSQLTGDVYINSGEAQLNLSQNSSLQGGVAYNTQNNSALDMSIDADSLWTVTSNSSLRTLSSQGTVAFDHSANSFNTVTVNNFQGGGTLVVNTRLGDDLSPTDKLIIDGGTATGSTALQIVNQGGAGAQTATGIQVVEALNGATTGSDAFSLSAASTGYRASTATISAGAYDYHLSQGGNAGDANSWYLTSEYIVPDPVPDPDPIPDPDPAPDPDPVPDPDPDPDPDPAPDPDPIPDPTPDPDPVPTRHDYRPEVGAYLGNQIAAQTLFNQTFHDRTSGPTSQGVWLRIEGHSTDDLSAAGNQVGMDIDTELVQLGADLLTAQTESGLWKAGIMAGYGHAKTDSSSRVQNKRVSAEGEVDGYSIGVYGTWLGEGAEKGGAYVDSWIQYGWFDNEVTGELAPESYDATNLSASLEAGYAFRPVAGWSLMMQPQLQVIYSDYEADEHRDSTNTLIKTDDGTQLSTRVGVRWFSDAQAQPVKPFVEINWWHYSGDTAIAFNQTRVEYDNATDVAEFKVGLESDLGQNLKVWGHAVASVNMGTENYEDYGGMLGVSYHW</sequence>
<evidence type="ECO:0000259" key="2">
    <source>
        <dbReference type="PROSITE" id="PS51208"/>
    </source>
</evidence>
<dbReference type="PANTHER" id="PTHR12338:SF5">
    <property type="entry name" value="ANTIGEN 43-RELATED"/>
    <property type="match status" value="1"/>
</dbReference>
<dbReference type="InterPro" id="IPR050909">
    <property type="entry name" value="Bact_Autotransporter_VF"/>
</dbReference>
<dbReference type="InterPro" id="IPR012332">
    <property type="entry name" value="Autotransporter_pectin_lyase_C"/>
</dbReference>
<dbReference type="SUPFAM" id="SSF103515">
    <property type="entry name" value="Autotransporter"/>
    <property type="match status" value="1"/>
</dbReference>
<proteinExistence type="predicted"/>
<organism evidence="3 4">
    <name type="scientific">Scandinavium hiltneri</name>
    <dbReference type="NCBI Taxonomy" id="2926519"/>
    <lineage>
        <taxon>Bacteria</taxon>
        <taxon>Pseudomonadati</taxon>
        <taxon>Pseudomonadota</taxon>
        <taxon>Gammaproteobacteria</taxon>
        <taxon>Enterobacterales</taxon>
        <taxon>Enterobacteriaceae</taxon>
        <taxon>Scandinavium</taxon>
    </lineage>
</organism>